<dbReference type="Pfam" id="PF24042">
    <property type="entry name" value="DUF7351"/>
    <property type="match status" value="1"/>
</dbReference>
<gene>
    <name evidence="3" type="ORF">GCM10009020_03590</name>
</gene>
<dbReference type="InterPro" id="IPR036390">
    <property type="entry name" value="WH_DNA-bd_sf"/>
</dbReference>
<dbReference type="InterPro" id="IPR036388">
    <property type="entry name" value="WH-like_DNA-bd_sf"/>
</dbReference>
<dbReference type="Pfam" id="PF24038">
    <property type="entry name" value="DUF7347"/>
    <property type="match status" value="1"/>
</dbReference>
<evidence type="ECO:0000313" key="3">
    <source>
        <dbReference type="EMBL" id="GAA0662397.1"/>
    </source>
</evidence>
<dbReference type="EMBL" id="BAAADV010000001">
    <property type="protein sequence ID" value="GAA0662397.1"/>
    <property type="molecule type" value="Genomic_DNA"/>
</dbReference>
<evidence type="ECO:0000259" key="2">
    <source>
        <dbReference type="Pfam" id="PF24042"/>
    </source>
</evidence>
<comment type="caution">
    <text evidence="3">The sequence shown here is derived from an EMBL/GenBank/DDBJ whole genome shotgun (WGS) entry which is preliminary data.</text>
</comment>
<feature type="domain" description="DUF7347" evidence="1">
    <location>
        <begin position="26"/>
        <end position="99"/>
    </location>
</feature>
<accession>A0AAV3T5L3</accession>
<dbReference type="InterPro" id="IPR055771">
    <property type="entry name" value="DUF7347"/>
</dbReference>
<evidence type="ECO:0000313" key="4">
    <source>
        <dbReference type="Proteomes" id="UP001500420"/>
    </source>
</evidence>
<sequence length="302" mass="32967">MLRAQGSSMADLASNPNADVDAAEAAAAFGSLADENRIAILLALWSEEELSFADLQSAAEFEDSSLFNYHLGKLVGRFVEKEDDRYRLRAAGAKAIDVVVDERFGSSSEPVDLELDAACPDCGTPLRARYENDTITIDCPGCDCVVHLGYFPPRGRAARDPEAFLEAYAKRLWRDFTLAYEGICPRCSGRTSTRVEVDPDWHLDLPAVSDCADCGVSIGTTIGLRLLADPAVVAFLWDHGDAVDGRPFWEFPFCLDDADAEVVSQEPFRVVVPIERGGEVLQVTVDEAAQVVETARVTNRQS</sequence>
<dbReference type="SUPFAM" id="SSF46785">
    <property type="entry name" value="Winged helix' DNA-binding domain"/>
    <property type="match status" value="1"/>
</dbReference>
<evidence type="ECO:0000259" key="1">
    <source>
        <dbReference type="Pfam" id="PF24038"/>
    </source>
</evidence>
<keyword evidence="4" id="KW-1185">Reference proteome</keyword>
<protein>
    <submittedName>
        <fullName evidence="3">Winged helix-turn-helix domain-containing protein</fullName>
    </submittedName>
</protein>
<dbReference type="Gene3D" id="1.10.10.10">
    <property type="entry name" value="Winged helix-like DNA-binding domain superfamily/Winged helix DNA-binding domain"/>
    <property type="match status" value="1"/>
</dbReference>
<feature type="domain" description="DUF7351" evidence="2">
    <location>
        <begin position="116"/>
        <end position="291"/>
    </location>
</feature>
<dbReference type="InterPro" id="IPR055775">
    <property type="entry name" value="DUF7351"/>
</dbReference>
<name>A0AAV3T5L3_9EURY</name>
<proteinExistence type="predicted"/>
<reference evidence="3 4" key="1">
    <citation type="journal article" date="2019" name="Int. J. Syst. Evol. Microbiol.">
        <title>The Global Catalogue of Microorganisms (GCM) 10K type strain sequencing project: providing services to taxonomists for standard genome sequencing and annotation.</title>
        <authorList>
            <consortium name="The Broad Institute Genomics Platform"/>
            <consortium name="The Broad Institute Genome Sequencing Center for Infectious Disease"/>
            <person name="Wu L."/>
            <person name="Ma J."/>
        </authorList>
    </citation>
    <scope>NUCLEOTIDE SEQUENCE [LARGE SCALE GENOMIC DNA]</scope>
    <source>
        <strain evidence="3 4">JCM 16328</strain>
    </source>
</reference>
<dbReference type="AlphaFoldDB" id="A0AAV3T5L3"/>
<organism evidence="3 4">
    <name type="scientific">Natronoarchaeum mannanilyticum</name>
    <dbReference type="NCBI Taxonomy" id="926360"/>
    <lineage>
        <taxon>Archaea</taxon>
        <taxon>Methanobacteriati</taxon>
        <taxon>Methanobacteriota</taxon>
        <taxon>Stenosarchaea group</taxon>
        <taxon>Halobacteria</taxon>
        <taxon>Halobacteriales</taxon>
        <taxon>Natronoarchaeaceae</taxon>
    </lineage>
</organism>
<dbReference type="Proteomes" id="UP001500420">
    <property type="component" value="Unassembled WGS sequence"/>
</dbReference>